<dbReference type="PIRSF" id="PIRSF000962">
    <property type="entry name" value="Cyc_nuc_PDEase"/>
    <property type="match status" value="1"/>
</dbReference>
<name>A0A6M6BHS9_9BACT</name>
<dbReference type="Gene3D" id="3.60.15.10">
    <property type="entry name" value="Ribonuclease Z/Hydroxyacylglutathione hydrolase-like"/>
    <property type="match status" value="1"/>
</dbReference>
<keyword evidence="3" id="KW-1185">Reference proteome</keyword>
<dbReference type="PANTHER" id="PTHR28283:SF1">
    <property type="entry name" value="3',5'-CYCLIC-NUCLEOTIDE PHOSPHODIESTERASE 1"/>
    <property type="match status" value="1"/>
</dbReference>
<accession>A0A6M6BHS9</accession>
<dbReference type="KEGG" id="hts:HMJ29_11820"/>
<dbReference type="GO" id="GO:0047555">
    <property type="term" value="F:3',5'-cyclic-GMP phosphodiesterase activity"/>
    <property type="evidence" value="ECO:0007669"/>
    <property type="project" value="TreeGrafter"/>
</dbReference>
<dbReference type="GO" id="GO:1902660">
    <property type="term" value="P:negative regulation of glucose mediated signaling pathway"/>
    <property type="evidence" value="ECO:0007669"/>
    <property type="project" value="TreeGrafter"/>
</dbReference>
<dbReference type="EMBL" id="CP053538">
    <property type="protein sequence ID" value="QJX47590.1"/>
    <property type="molecule type" value="Genomic_DNA"/>
</dbReference>
<dbReference type="Proteomes" id="UP000501623">
    <property type="component" value="Chromosome"/>
</dbReference>
<dbReference type="PANTHER" id="PTHR28283">
    <property type="entry name" value="3',5'-CYCLIC-NUCLEOTIDE PHOSPHODIESTERASE 1"/>
    <property type="match status" value="1"/>
</dbReference>
<dbReference type="GO" id="GO:0004115">
    <property type="term" value="F:3',5'-cyclic-AMP phosphodiesterase activity"/>
    <property type="evidence" value="ECO:0007669"/>
    <property type="project" value="UniProtKB-UniRule"/>
</dbReference>
<evidence type="ECO:0000313" key="3">
    <source>
        <dbReference type="Proteomes" id="UP000501623"/>
    </source>
</evidence>
<dbReference type="GO" id="GO:0006198">
    <property type="term" value="P:cAMP catabolic process"/>
    <property type="evidence" value="ECO:0007669"/>
    <property type="project" value="UniProtKB-UniRule"/>
</dbReference>
<dbReference type="InterPro" id="IPR036866">
    <property type="entry name" value="RibonucZ/Hydroxyglut_hydro"/>
</dbReference>
<reference evidence="2 3" key="1">
    <citation type="submission" date="2020-05" db="EMBL/GenBank/DDBJ databases">
        <title>Complete genome sequence of Hymenobacter sp. TS19 in Coasted Sand Dune.</title>
        <authorList>
            <person name="Lee J.-H."/>
            <person name="Jung J.-H."/>
            <person name="Jeong S."/>
            <person name="Zhao L."/>
            <person name="Kim M.-K."/>
            <person name="Seo H.-S."/>
            <person name="Lim S."/>
        </authorList>
    </citation>
    <scope>NUCLEOTIDE SEQUENCE [LARGE SCALE GENOMIC DNA]</scope>
    <source>
        <strain evidence="2 3">TS19</strain>
    </source>
</reference>
<dbReference type="PRINTS" id="PR00388">
    <property type="entry name" value="PDIESTERASE2"/>
</dbReference>
<comment type="similarity">
    <text evidence="1">Belongs to the cyclic nucleotide phosphodiesterase class-II family.</text>
</comment>
<dbReference type="InterPro" id="IPR000396">
    <property type="entry name" value="Pdiesterase2"/>
</dbReference>
<gene>
    <name evidence="2" type="ORF">HMJ29_11820</name>
</gene>
<evidence type="ECO:0000256" key="1">
    <source>
        <dbReference type="PIRNR" id="PIRNR000962"/>
    </source>
</evidence>
<sequence length="323" mass="35009">MNADKRTLQKVIGSWLVVSILITLPAVAQPSFTVVPLGVKGGLQENNLSAYLVAPAGSASYICLDAGTVYSGVEKAISNKVFSVPAGEVVRNQIKAYLISHAHLDHVAGMLIGAPDDSPKSIYGLQSCLTTIQNNYFNWQAWPNFGDGGNPPALKKYQLRALVPQQETAIANTALQVQAFPLSHGKPYQSAAFLVRHGSSYLLYLGDTGADAVEQSQNLRTVWQAVQPLIKAHQLKAIFIEASYPNTQPEKQLFGHLTPALLMQEMDALGQLTGPAALRGLPVIITHLKPSPGNEALIKKQLTEANKLQLKLVFPEQGRRLEF</sequence>
<dbReference type="CDD" id="cd07735">
    <property type="entry name" value="class_II_PDE_MBL-fold"/>
    <property type="match status" value="1"/>
</dbReference>
<dbReference type="Pfam" id="PF02112">
    <property type="entry name" value="PDEase_II"/>
    <property type="match status" value="1"/>
</dbReference>
<protein>
    <submittedName>
        <fullName evidence="2">3',5'-cyclic-nucleotide phosphodiesterase</fullName>
    </submittedName>
</protein>
<dbReference type="AlphaFoldDB" id="A0A6M6BHS9"/>
<proteinExistence type="inferred from homology"/>
<keyword evidence="1" id="KW-0114">cAMP</keyword>
<dbReference type="SUPFAM" id="SSF56281">
    <property type="entry name" value="Metallo-hydrolase/oxidoreductase"/>
    <property type="match status" value="1"/>
</dbReference>
<keyword evidence="1" id="KW-0378">Hydrolase</keyword>
<evidence type="ECO:0000313" key="2">
    <source>
        <dbReference type="EMBL" id="QJX47590.1"/>
    </source>
</evidence>
<organism evidence="2 3">
    <name type="scientific">Hymenobacter taeanensis</name>
    <dbReference type="NCBI Taxonomy" id="2735321"/>
    <lineage>
        <taxon>Bacteria</taxon>
        <taxon>Pseudomonadati</taxon>
        <taxon>Bacteroidota</taxon>
        <taxon>Cytophagia</taxon>
        <taxon>Cytophagales</taxon>
        <taxon>Hymenobacteraceae</taxon>
        <taxon>Hymenobacter</taxon>
    </lineage>
</organism>